<dbReference type="EMBL" id="PP511770">
    <property type="protein sequence ID" value="XCD07231.1"/>
    <property type="molecule type" value="Genomic_DNA"/>
</dbReference>
<sequence length="83" mass="9499">MDTFEIRMYTIRDIVAGQYSEIKLFANDNLALRWFKIFCEKSEVARDLQLCYLGSYDLYSGEIYNTGTIIIVNGGEIIEGSKA</sequence>
<accession>A0AAU8B0D1</accession>
<name>A0AAU8B0D1_9VIRU</name>
<reference evidence="1" key="1">
    <citation type="submission" date="2024-03" db="EMBL/GenBank/DDBJ databases">
        <title>Diverse circular DNA viruses in blood, oral, and fecal samples of captive lemurs.</title>
        <authorList>
            <person name="Paietta E.N."/>
            <person name="Kraberger S."/>
            <person name="Lund M.C."/>
            <person name="Custer J.M."/>
            <person name="Vargas K.M."/>
            <person name="Ehmke E.E."/>
            <person name="Yoder A.D."/>
            <person name="Varsani A."/>
        </authorList>
    </citation>
    <scope>NUCLEOTIDE SEQUENCE</scope>
    <source>
        <strain evidence="1">Duke_24FS_134</strain>
        <strain evidence="2">Duke_26_113</strain>
    </source>
</reference>
<dbReference type="InterPro" id="IPR046781">
    <property type="entry name" value="Phage_ORF5"/>
</dbReference>
<evidence type="ECO:0000313" key="2">
    <source>
        <dbReference type="EMBL" id="XCD07231.1"/>
    </source>
</evidence>
<protein>
    <submittedName>
        <fullName evidence="1">Uncharacterized protein</fullName>
    </submittedName>
</protein>
<dbReference type="EMBL" id="PP511593">
    <property type="protein sequence ID" value="XCD05677.1"/>
    <property type="molecule type" value="Genomic_DNA"/>
</dbReference>
<organism evidence="1">
    <name type="scientific">Dulem virus 81</name>
    <dbReference type="NCBI Taxonomy" id="3145792"/>
    <lineage>
        <taxon>Viruses</taxon>
        <taxon>Monodnaviria</taxon>
        <taxon>Sangervirae</taxon>
        <taxon>Phixviricota</taxon>
        <taxon>Malgrandaviricetes</taxon>
        <taxon>Petitvirales</taxon>
        <taxon>Microviridae</taxon>
        <taxon>Microvirus</taxon>
    </lineage>
</organism>
<proteinExistence type="predicted"/>
<dbReference type="Pfam" id="PF20577">
    <property type="entry name" value="Phage_ORF5"/>
    <property type="match status" value="1"/>
</dbReference>
<evidence type="ECO:0000313" key="1">
    <source>
        <dbReference type="EMBL" id="XCD05677.1"/>
    </source>
</evidence>